<comment type="caution">
    <text evidence="1">The sequence shown here is derived from an EMBL/GenBank/DDBJ whole genome shotgun (WGS) entry which is preliminary data.</text>
</comment>
<dbReference type="Proteomes" id="UP001165960">
    <property type="component" value="Unassembled WGS sequence"/>
</dbReference>
<proteinExistence type="predicted"/>
<gene>
    <name evidence="1" type="primary">GIN1_6</name>
    <name evidence="1" type="ORF">DSO57_1023613</name>
</gene>
<evidence type="ECO:0000313" key="1">
    <source>
        <dbReference type="EMBL" id="KAJ9084518.1"/>
    </source>
</evidence>
<evidence type="ECO:0000313" key="2">
    <source>
        <dbReference type="Proteomes" id="UP001165960"/>
    </source>
</evidence>
<accession>A0ACC2UBW2</accession>
<dbReference type="EMBL" id="QTSX02000834">
    <property type="protein sequence ID" value="KAJ9084518.1"/>
    <property type="molecule type" value="Genomic_DNA"/>
</dbReference>
<reference evidence="1" key="1">
    <citation type="submission" date="2022-04" db="EMBL/GenBank/DDBJ databases">
        <title>Genome of the entomopathogenic fungus Entomophthora muscae.</title>
        <authorList>
            <person name="Elya C."/>
            <person name="Lovett B.R."/>
            <person name="Lee E."/>
            <person name="Macias A.M."/>
            <person name="Hajek A.E."/>
            <person name="De Bivort B.L."/>
            <person name="Kasson M.T."/>
            <person name="De Fine Licht H.H."/>
            <person name="Stajich J.E."/>
        </authorList>
    </citation>
    <scope>NUCLEOTIDE SEQUENCE</scope>
    <source>
        <strain evidence="1">Berkeley</strain>
    </source>
</reference>
<protein>
    <submittedName>
        <fullName evidence="1">Gypsy retrotransposon integrase-like protein 1</fullName>
    </submittedName>
</protein>
<keyword evidence="2" id="KW-1185">Reference proteome</keyword>
<sequence length="188" mass="20987">MKLFAENPNVRAKPAARACDPCRRLKIRCLASPTGCKSCQLRKKECTYRDPSKRGSTSPSCDSLGQDLLMRHFTHNDITHPEITFIANYFDTIYPKLTATACISPHDLRTILAEASPQEFAITRHLLVAIFGFYLDLANPIPSDNTIKNYDAATALIPHLNPSSKVAPLIQASLRHAFQCATFFTQHQ</sequence>
<name>A0ACC2UBW2_9FUNG</name>
<organism evidence="1 2">
    <name type="scientific">Entomophthora muscae</name>
    <dbReference type="NCBI Taxonomy" id="34485"/>
    <lineage>
        <taxon>Eukaryota</taxon>
        <taxon>Fungi</taxon>
        <taxon>Fungi incertae sedis</taxon>
        <taxon>Zoopagomycota</taxon>
        <taxon>Entomophthoromycotina</taxon>
        <taxon>Entomophthoromycetes</taxon>
        <taxon>Entomophthorales</taxon>
        <taxon>Entomophthoraceae</taxon>
        <taxon>Entomophthora</taxon>
    </lineage>
</organism>